<evidence type="ECO:0000256" key="1">
    <source>
        <dbReference type="ARBA" id="ARBA00004651"/>
    </source>
</evidence>
<evidence type="ECO:0000256" key="4">
    <source>
        <dbReference type="ARBA" id="ARBA00022989"/>
    </source>
</evidence>
<dbReference type="PATRIC" id="fig|1335616.4.peg.585"/>
<keyword evidence="5 6" id="KW-0472">Membrane</keyword>
<dbReference type="InterPro" id="IPR050367">
    <property type="entry name" value="APC_superfamily"/>
</dbReference>
<dbReference type="InterPro" id="IPR002293">
    <property type="entry name" value="AA/rel_permease1"/>
</dbReference>
<dbReference type="Proteomes" id="UP000032279">
    <property type="component" value="Unassembled WGS sequence"/>
</dbReference>
<dbReference type="PANTHER" id="PTHR42770">
    <property type="entry name" value="AMINO ACID TRANSPORTER-RELATED"/>
    <property type="match status" value="1"/>
</dbReference>
<keyword evidence="3 6" id="KW-0812">Transmembrane</keyword>
<feature type="transmembrane region" description="Helical" evidence="6">
    <location>
        <begin position="12"/>
        <end position="30"/>
    </location>
</feature>
<evidence type="ECO:0000256" key="3">
    <source>
        <dbReference type="ARBA" id="ARBA00022692"/>
    </source>
</evidence>
<dbReference type="GO" id="GO:0022857">
    <property type="term" value="F:transmembrane transporter activity"/>
    <property type="evidence" value="ECO:0007669"/>
    <property type="project" value="InterPro"/>
</dbReference>
<dbReference type="PIRSF" id="PIRSF006060">
    <property type="entry name" value="AA_transporter"/>
    <property type="match status" value="1"/>
</dbReference>
<feature type="transmembrane region" description="Helical" evidence="6">
    <location>
        <begin position="359"/>
        <end position="378"/>
    </location>
</feature>
<feature type="transmembrane region" description="Helical" evidence="6">
    <location>
        <begin position="398"/>
        <end position="419"/>
    </location>
</feature>
<evidence type="ECO:0000313" key="8">
    <source>
        <dbReference type="Proteomes" id="UP000032279"/>
    </source>
</evidence>
<feature type="transmembrane region" description="Helical" evidence="6">
    <location>
        <begin position="281"/>
        <end position="314"/>
    </location>
</feature>
<dbReference type="RefSeq" id="WP_044010295.1">
    <property type="nucleotide sequence ID" value="NZ_AWTT01000009.1"/>
</dbReference>
<feature type="transmembrane region" description="Helical" evidence="6">
    <location>
        <begin position="335"/>
        <end position="353"/>
    </location>
</feature>
<organism evidence="7 8">
    <name type="scientific">Paucilactobacillus wasatchensis</name>
    <dbReference type="NCBI Taxonomy" id="1335616"/>
    <lineage>
        <taxon>Bacteria</taxon>
        <taxon>Bacillati</taxon>
        <taxon>Bacillota</taxon>
        <taxon>Bacilli</taxon>
        <taxon>Lactobacillales</taxon>
        <taxon>Lactobacillaceae</taxon>
        <taxon>Paucilactobacillus</taxon>
    </lineage>
</organism>
<dbReference type="EMBL" id="AWTT01000009">
    <property type="protein sequence ID" value="KIS03843.1"/>
    <property type="molecule type" value="Genomic_DNA"/>
</dbReference>
<evidence type="ECO:0000256" key="6">
    <source>
        <dbReference type="SAM" id="Phobius"/>
    </source>
</evidence>
<proteinExistence type="predicted"/>
<comment type="subcellular location">
    <subcellularLocation>
        <location evidence="1">Cell membrane</location>
        <topology evidence="1">Multi-pass membrane protein</topology>
    </subcellularLocation>
</comment>
<protein>
    <recommendedName>
        <fullName evidence="9">Amino acid permease</fullName>
    </recommendedName>
</protein>
<dbReference type="Gene3D" id="1.20.1740.10">
    <property type="entry name" value="Amino acid/polyamine transporter I"/>
    <property type="match status" value="1"/>
</dbReference>
<dbReference type="Pfam" id="PF13520">
    <property type="entry name" value="AA_permease_2"/>
    <property type="match status" value="1"/>
</dbReference>
<dbReference type="OrthoDB" id="3181223at2"/>
<evidence type="ECO:0000256" key="5">
    <source>
        <dbReference type="ARBA" id="ARBA00023136"/>
    </source>
</evidence>
<keyword evidence="2" id="KW-1003">Cell membrane</keyword>
<reference evidence="7 8" key="1">
    <citation type="submission" date="2013-08" db="EMBL/GenBank/DDBJ databases">
        <title>Lactobacillus wasatchii sp. WDC04, a late gas producing bacteria isolated from aged chedder cheese.</title>
        <authorList>
            <person name="Oberg C.J."/>
            <person name="Culumber M."/>
            <person name="McMahon D.J."/>
            <person name="Broadbent J.R."/>
            <person name="Oberg T.S."/>
            <person name="Ortaki F."/>
        </authorList>
    </citation>
    <scope>NUCLEOTIDE SEQUENCE [LARGE SCALE GENOMIC DNA]</scope>
    <source>
        <strain evidence="7 8">WDC04</strain>
    </source>
</reference>
<evidence type="ECO:0000256" key="2">
    <source>
        <dbReference type="ARBA" id="ARBA00022475"/>
    </source>
</evidence>
<sequence>MASNNVKKSVGTISLISLGAGGTIGSGWIYTNSQFFHEYGAGGEIFGLALAMLVAILASLSFAELSTMFTRSGGEIVYGYIAFKKPGAVFAAWTLLGGYLSALGFYVTASSLLISQIIPAIAIGPAYTFAGVKVHYLELVIGIGITFIIFVINYLGASLTGRIQSLLVIGLVVLGAILVAVGFGKGSLHNFWPAFTNNQAPLPSMIRFILPAMTFMTGWEAIATMAEEAKMPARKIGLIVVASIVLAGGYYILVLLSSAFIWPWQATAKLQMGTIDAFTAAGFPILGTIALIISALGLLTSFLNLFSASSRLILSLARGHMLPKSLAVIHPRYGTPTNALWVVLALILSIGWLGKGALVYFLDMGGFLIALAWAFSALCLLKIRQRYPQLTGGFRNKYLLLPMLGGLASLGIALITVFPGTSYSLIWPYEYVLLFAWIILGIFSYTWGRKIPVTATDLLGNEIMQDLKTHDVKNSLNHELK</sequence>
<gene>
    <name evidence="7" type="ORF">WDC_0584</name>
</gene>
<name>A0A0D0Y6E0_9LACO</name>
<feature type="transmembrane region" description="Helical" evidence="6">
    <location>
        <begin position="431"/>
        <end position="448"/>
    </location>
</feature>
<evidence type="ECO:0000313" key="7">
    <source>
        <dbReference type="EMBL" id="KIS03843.1"/>
    </source>
</evidence>
<feature type="transmembrane region" description="Helical" evidence="6">
    <location>
        <begin position="45"/>
        <end position="69"/>
    </location>
</feature>
<feature type="transmembrane region" description="Helical" evidence="6">
    <location>
        <begin position="134"/>
        <end position="154"/>
    </location>
</feature>
<accession>A0A0D0Y6E0</accession>
<keyword evidence="4 6" id="KW-1133">Transmembrane helix</keyword>
<feature type="transmembrane region" description="Helical" evidence="6">
    <location>
        <begin position="238"/>
        <end position="261"/>
    </location>
</feature>
<comment type="caution">
    <text evidence="7">The sequence shown here is derived from an EMBL/GenBank/DDBJ whole genome shotgun (WGS) entry which is preliminary data.</text>
</comment>
<dbReference type="STRING" id="1335616.WDC_0584"/>
<evidence type="ECO:0008006" key="9">
    <source>
        <dbReference type="Google" id="ProtNLM"/>
    </source>
</evidence>
<feature type="transmembrane region" description="Helical" evidence="6">
    <location>
        <begin position="204"/>
        <end position="226"/>
    </location>
</feature>
<feature type="transmembrane region" description="Helical" evidence="6">
    <location>
        <begin position="166"/>
        <end position="184"/>
    </location>
</feature>
<dbReference type="AlphaFoldDB" id="A0A0D0Y6E0"/>
<feature type="transmembrane region" description="Helical" evidence="6">
    <location>
        <begin position="90"/>
        <end position="114"/>
    </location>
</feature>
<keyword evidence="8" id="KW-1185">Reference proteome</keyword>
<dbReference type="GO" id="GO:0005886">
    <property type="term" value="C:plasma membrane"/>
    <property type="evidence" value="ECO:0007669"/>
    <property type="project" value="UniProtKB-SubCell"/>
</dbReference>
<dbReference type="PANTHER" id="PTHR42770:SF7">
    <property type="entry name" value="MEMBRANE PROTEIN"/>
    <property type="match status" value="1"/>
</dbReference>